<evidence type="ECO:0000256" key="11">
    <source>
        <dbReference type="SAM" id="Phobius"/>
    </source>
</evidence>
<dbReference type="GO" id="GO:0016887">
    <property type="term" value="F:ATP hydrolysis activity"/>
    <property type="evidence" value="ECO:0007669"/>
    <property type="project" value="InterPro"/>
</dbReference>
<keyword evidence="6" id="KW-0067">ATP-binding</keyword>
<feature type="transmembrane region" description="Helical" evidence="11">
    <location>
        <begin position="632"/>
        <end position="653"/>
    </location>
</feature>
<dbReference type="SUPFAM" id="SSF81660">
    <property type="entry name" value="Metal cation-transporting ATPase, ATP-binding domain N"/>
    <property type="match status" value="1"/>
</dbReference>
<dbReference type="SUPFAM" id="SSF56784">
    <property type="entry name" value="HAD-like"/>
    <property type="match status" value="1"/>
</dbReference>
<comment type="subcellular location">
    <subcellularLocation>
        <location evidence="1">Membrane</location>
        <topology evidence="1">Multi-pass membrane protein</topology>
    </subcellularLocation>
</comment>
<evidence type="ECO:0000256" key="3">
    <source>
        <dbReference type="ARBA" id="ARBA00022553"/>
    </source>
</evidence>
<feature type="transmembrane region" description="Helical" evidence="11">
    <location>
        <begin position="296"/>
        <end position="317"/>
    </location>
</feature>
<keyword evidence="9 11" id="KW-0472">Membrane</keyword>
<dbReference type="SUPFAM" id="SSF81665">
    <property type="entry name" value="Calcium ATPase, transmembrane domain M"/>
    <property type="match status" value="1"/>
</dbReference>
<evidence type="ECO:0000259" key="12">
    <source>
        <dbReference type="SMART" id="SM00831"/>
    </source>
</evidence>
<dbReference type="PRINTS" id="PR00119">
    <property type="entry name" value="CATATPASE"/>
</dbReference>
<keyword evidence="8 11" id="KW-1133">Transmembrane helix</keyword>
<feature type="transmembrane region" description="Helical" evidence="11">
    <location>
        <begin position="659"/>
        <end position="679"/>
    </location>
</feature>
<evidence type="ECO:0000313" key="14">
    <source>
        <dbReference type="Proteomes" id="UP000717515"/>
    </source>
</evidence>
<dbReference type="Gene3D" id="1.20.1110.10">
    <property type="entry name" value="Calcium-transporting ATPase, transmembrane domain"/>
    <property type="match status" value="2"/>
</dbReference>
<dbReference type="InterPro" id="IPR059000">
    <property type="entry name" value="ATPase_P-type_domA"/>
</dbReference>
<dbReference type="GO" id="GO:0006812">
    <property type="term" value="P:monoatomic cation transport"/>
    <property type="evidence" value="ECO:0007669"/>
    <property type="project" value="UniProtKB-ARBA"/>
</dbReference>
<evidence type="ECO:0000256" key="8">
    <source>
        <dbReference type="ARBA" id="ARBA00022989"/>
    </source>
</evidence>
<sequence>MSEKIEDTQTKGKLEVEEAVHHEHADEISPELEALLQTDPKQGLSTDEAAKRLAQFGPNELAEVKRNPFLKFLSYFTGAIAYLIEVACIISAVVSDWLDFGIILALLLVNACIGFVEESKAESALDALRQTLALKTRCWRDGHLVELDVNQLVPGDIIVLRLGDIVPADGRLLGIGATGEATEGDLLIDQSALTGESLPVAKNKGNVVYSSSIVKQGQQMAVVTKTGGDTFIGRAANLISITTEEGHFQKIINRIGNFLILITVVLVVIIMVYQLIHFKGDKDGKGKFLTVLGKVLVLTVAAIPVGLPTVMSVTMAVGAKQLAAKKVIVKRLTAVEEMASVSVLCSDKTGTLTLNELTFDEPYLANNYTSDDILLYSYLAAEAGANDPIEFAVRTAAEDQLAILQGRTHKHEVPGFKVTSFLPFNPSTKLTQATITNLDTNSTFKVAKGAPQVIIRLVGGDDDAVRAVNSLAKRGLRALGVARTVEGNMDKWELIGMISLIDPPRPDSAETIRRCNDMGVAVKMITGDQLIIAKEVAHRLGMQRISAHPDKWRIGQLITMSIVLGVLLTALSFAHFYIFWHVYGYEPVDLHAPEEERRLESIMYLHISSAPHFVIFSTRLTGYFWENLPSPIFAVVIIGTQIIALLMVIFGGLTPKVPAGQAIVVLVISFVYFIMLDVVKVQMFKRWSFEMTATFVPTKTRRTKLASRKAVVIQQKRVWESIDQVRKVAVMTAVVSSFQEKKNQVVEEAK</sequence>
<evidence type="ECO:0000256" key="9">
    <source>
        <dbReference type="ARBA" id="ARBA00023136"/>
    </source>
</evidence>
<dbReference type="InterPro" id="IPR008250">
    <property type="entry name" value="ATPase_P-typ_transduc_dom_A_sf"/>
</dbReference>
<dbReference type="Pfam" id="PF00702">
    <property type="entry name" value="Hydrolase"/>
    <property type="match status" value="1"/>
</dbReference>
<dbReference type="Gene3D" id="3.40.1110.10">
    <property type="entry name" value="Calcium-transporting ATPase, cytoplasmic domain N"/>
    <property type="match status" value="1"/>
</dbReference>
<dbReference type="EMBL" id="JAIFTL010000057">
    <property type="protein sequence ID" value="KAG9324775.1"/>
    <property type="molecule type" value="Genomic_DNA"/>
</dbReference>
<dbReference type="NCBIfam" id="TIGR01494">
    <property type="entry name" value="ATPase_P-type"/>
    <property type="match status" value="1"/>
</dbReference>
<dbReference type="InterPro" id="IPR018303">
    <property type="entry name" value="ATPase_P-typ_P_site"/>
</dbReference>
<evidence type="ECO:0000256" key="5">
    <source>
        <dbReference type="ARBA" id="ARBA00022741"/>
    </source>
</evidence>
<keyword evidence="5" id="KW-0547">Nucleotide-binding</keyword>
<name>A0A9P8D1P7_MORAP</name>
<dbReference type="InterPro" id="IPR023214">
    <property type="entry name" value="HAD_sf"/>
</dbReference>
<feature type="transmembrane region" description="Helical" evidence="11">
    <location>
        <begin position="258"/>
        <end position="276"/>
    </location>
</feature>
<dbReference type="Pfam" id="PF00122">
    <property type="entry name" value="E1-E2_ATPase"/>
    <property type="match status" value="1"/>
</dbReference>
<dbReference type="GO" id="GO:0005524">
    <property type="term" value="F:ATP binding"/>
    <property type="evidence" value="ECO:0007669"/>
    <property type="project" value="UniProtKB-KW"/>
</dbReference>
<gene>
    <name evidence="13" type="ORF">KVV02_005366</name>
</gene>
<keyword evidence="3" id="KW-0597">Phosphoprotein</keyword>
<dbReference type="SUPFAM" id="SSF81653">
    <property type="entry name" value="Calcium ATPase, transduction domain A"/>
    <property type="match status" value="1"/>
</dbReference>
<dbReference type="GO" id="GO:0016020">
    <property type="term" value="C:membrane"/>
    <property type="evidence" value="ECO:0007669"/>
    <property type="project" value="UniProtKB-SubCell"/>
</dbReference>
<keyword evidence="7" id="KW-1278">Translocase</keyword>
<dbReference type="InterPro" id="IPR023298">
    <property type="entry name" value="ATPase_P-typ_TM_dom_sf"/>
</dbReference>
<dbReference type="FunFam" id="2.70.150.10:FF:000042">
    <property type="entry name" value="Plasma membrane ATPase"/>
    <property type="match status" value="1"/>
</dbReference>
<dbReference type="SMART" id="SM00831">
    <property type="entry name" value="Cation_ATPase_N"/>
    <property type="match status" value="1"/>
</dbReference>
<protein>
    <recommendedName>
        <fullName evidence="12">Cation-transporting P-type ATPase N-terminal domain-containing protein</fullName>
    </recommendedName>
</protein>
<feature type="transmembrane region" description="Helical" evidence="11">
    <location>
        <begin position="557"/>
        <end position="583"/>
    </location>
</feature>
<dbReference type="AlphaFoldDB" id="A0A9P8D1P7"/>
<dbReference type="PANTHER" id="PTHR42861">
    <property type="entry name" value="CALCIUM-TRANSPORTING ATPASE"/>
    <property type="match status" value="1"/>
</dbReference>
<organism evidence="13 14">
    <name type="scientific">Mortierella alpina</name>
    <name type="common">Oleaginous fungus</name>
    <name type="synonym">Mortierella renispora</name>
    <dbReference type="NCBI Taxonomy" id="64518"/>
    <lineage>
        <taxon>Eukaryota</taxon>
        <taxon>Fungi</taxon>
        <taxon>Fungi incertae sedis</taxon>
        <taxon>Mucoromycota</taxon>
        <taxon>Mortierellomycotina</taxon>
        <taxon>Mortierellomycetes</taxon>
        <taxon>Mortierellales</taxon>
        <taxon>Mortierellaceae</taxon>
        <taxon>Mortierella</taxon>
    </lineage>
</organism>
<dbReference type="Gene3D" id="2.70.150.10">
    <property type="entry name" value="Calcium-transporting ATPase, cytoplasmic transduction domain A"/>
    <property type="match status" value="1"/>
</dbReference>
<evidence type="ECO:0000256" key="10">
    <source>
        <dbReference type="SAM" id="MobiDB-lite"/>
    </source>
</evidence>
<dbReference type="PROSITE" id="PS00154">
    <property type="entry name" value="ATPASE_E1_E2"/>
    <property type="match status" value="1"/>
</dbReference>
<dbReference type="Gene3D" id="3.40.50.1000">
    <property type="entry name" value="HAD superfamily/HAD-like"/>
    <property type="match status" value="1"/>
</dbReference>
<evidence type="ECO:0000256" key="6">
    <source>
        <dbReference type="ARBA" id="ARBA00022840"/>
    </source>
</evidence>
<feature type="transmembrane region" description="Helical" evidence="11">
    <location>
        <begin position="100"/>
        <end position="116"/>
    </location>
</feature>
<dbReference type="InterPro" id="IPR001757">
    <property type="entry name" value="P_typ_ATPase"/>
</dbReference>
<evidence type="ECO:0000256" key="4">
    <source>
        <dbReference type="ARBA" id="ARBA00022692"/>
    </source>
</evidence>
<keyword evidence="4 11" id="KW-0812">Transmembrane</keyword>
<accession>A0A9P8D1P7</accession>
<evidence type="ECO:0000256" key="2">
    <source>
        <dbReference type="ARBA" id="ARBA00008804"/>
    </source>
</evidence>
<dbReference type="Pfam" id="PF00690">
    <property type="entry name" value="Cation_ATPase_N"/>
    <property type="match status" value="1"/>
</dbReference>
<dbReference type="InterPro" id="IPR004014">
    <property type="entry name" value="ATPase_P-typ_cation-transptr_N"/>
</dbReference>
<feature type="region of interest" description="Disordered" evidence="10">
    <location>
        <begin position="1"/>
        <end position="27"/>
    </location>
</feature>
<evidence type="ECO:0000313" key="13">
    <source>
        <dbReference type="EMBL" id="KAG9324775.1"/>
    </source>
</evidence>
<feature type="transmembrane region" description="Helical" evidence="11">
    <location>
        <begin position="603"/>
        <end position="625"/>
    </location>
</feature>
<dbReference type="InterPro" id="IPR023299">
    <property type="entry name" value="ATPase_P-typ_cyto_dom_N"/>
</dbReference>
<reference evidence="13" key="1">
    <citation type="submission" date="2021-07" db="EMBL/GenBank/DDBJ databases">
        <title>Draft genome of Mortierella alpina, strain LL118, isolated from an aspen leaf litter sample.</title>
        <authorList>
            <person name="Yang S."/>
            <person name="Vinatzer B.A."/>
        </authorList>
    </citation>
    <scope>NUCLEOTIDE SEQUENCE</scope>
    <source>
        <strain evidence="13">LL118</strain>
    </source>
</reference>
<comment type="similarity">
    <text evidence="2">Belongs to the cation transport ATPase (P-type) (TC 3.A.3) family. Type IIIA subfamily.</text>
</comment>
<evidence type="ECO:0000256" key="1">
    <source>
        <dbReference type="ARBA" id="ARBA00004141"/>
    </source>
</evidence>
<comment type="caution">
    <text evidence="13">The sequence shown here is derived from an EMBL/GenBank/DDBJ whole genome shotgun (WGS) entry which is preliminary data.</text>
</comment>
<dbReference type="Proteomes" id="UP000717515">
    <property type="component" value="Unassembled WGS sequence"/>
</dbReference>
<feature type="transmembrane region" description="Helical" evidence="11">
    <location>
        <begin position="72"/>
        <end position="94"/>
    </location>
</feature>
<proteinExistence type="inferred from homology"/>
<dbReference type="InterPro" id="IPR036412">
    <property type="entry name" value="HAD-like_sf"/>
</dbReference>
<feature type="domain" description="Cation-transporting P-type ATPase N-terminal" evidence="12">
    <location>
        <begin position="22"/>
        <end position="96"/>
    </location>
</feature>
<evidence type="ECO:0000256" key="7">
    <source>
        <dbReference type="ARBA" id="ARBA00022967"/>
    </source>
</evidence>